<protein>
    <recommendedName>
        <fullName evidence="3">Small CPxCG-related zinc finger protein</fullName>
    </recommendedName>
</protein>
<organism evidence="1 2">
    <name type="scientific">Natronorubrum texcoconense</name>
    <dbReference type="NCBI Taxonomy" id="1095776"/>
    <lineage>
        <taxon>Archaea</taxon>
        <taxon>Methanobacteriati</taxon>
        <taxon>Methanobacteriota</taxon>
        <taxon>Stenosarchaea group</taxon>
        <taxon>Halobacteria</taxon>
        <taxon>Halobacteriales</taxon>
        <taxon>Natrialbaceae</taxon>
        <taxon>Natronorubrum</taxon>
    </lineage>
</organism>
<gene>
    <name evidence="1" type="ORF">SAMN04515672_2139</name>
</gene>
<keyword evidence="2" id="KW-1185">Reference proteome</keyword>
<sequence>MSAYRSPFEQLRAKFDESNPECPACGYHDSDGSWRVTTTGSRVTYQFVCPTCDAIETREMRL</sequence>
<dbReference type="STRING" id="1095776.SAMN04515672_2139"/>
<proteinExistence type="predicted"/>
<dbReference type="EMBL" id="FNFE01000002">
    <property type="protein sequence ID" value="SDK01410.1"/>
    <property type="molecule type" value="Genomic_DNA"/>
</dbReference>
<dbReference type="NCBIfam" id="NF041911">
    <property type="entry name" value="HVO_0649"/>
    <property type="match status" value="1"/>
</dbReference>
<reference evidence="2" key="1">
    <citation type="submission" date="2016-10" db="EMBL/GenBank/DDBJ databases">
        <authorList>
            <person name="Varghese N."/>
            <person name="Submissions S."/>
        </authorList>
    </citation>
    <scope>NUCLEOTIDE SEQUENCE [LARGE SCALE GENOMIC DNA]</scope>
    <source>
        <strain evidence="2">B4,CECT 8067,JCM 17497</strain>
    </source>
</reference>
<dbReference type="RefSeq" id="WP_090305522.1">
    <property type="nucleotide sequence ID" value="NZ_FNFE01000002.1"/>
</dbReference>
<dbReference type="AlphaFoldDB" id="A0A1G8YH64"/>
<name>A0A1G8YH64_9EURY</name>
<dbReference type="Proteomes" id="UP000198882">
    <property type="component" value="Unassembled WGS sequence"/>
</dbReference>
<evidence type="ECO:0000313" key="2">
    <source>
        <dbReference type="Proteomes" id="UP000198882"/>
    </source>
</evidence>
<evidence type="ECO:0008006" key="3">
    <source>
        <dbReference type="Google" id="ProtNLM"/>
    </source>
</evidence>
<dbReference type="InterPro" id="IPR049696">
    <property type="entry name" value="HVO_0649-like"/>
</dbReference>
<evidence type="ECO:0000313" key="1">
    <source>
        <dbReference type="EMBL" id="SDK01410.1"/>
    </source>
</evidence>
<accession>A0A1G8YH64</accession>